<keyword evidence="4" id="KW-0677">Repeat</keyword>
<feature type="domain" description="Ig-like" evidence="10">
    <location>
        <begin position="250"/>
        <end position="342"/>
    </location>
</feature>
<sequence>MAPPTAQRTTTPTLPWMGVGACRNGASKCFFVTLFLTILVGATSQPDFARPLNNVSVPVGRDATFSCVVSDLGGYRVGWVKADTKAIQAIHKHVITHNSRVSVSHSDHNTWMLHIRGVQEEDRGPYMCQINTDPMRSQIGHLEVTVPPEIDDATSSSDVMVPEGSNAALSCHAKGYPVPKITWVREDKKPLSLRTNDVAKPKVKHMNYEGAVLNLTQITRSDMGPYLCIANNNVPPPVSKRIIVQVTFRPVIHVPNQLIGVPMGSPATLVCNLEASPKSIQYWTRDSGEIVISNSEYTVSERYTNYYMTTMTLNISSFKPNHAGVYLCTAKNSLGETQGRIEVYEIDVPTQPPLEEEYEEEEKEEEAMGGRGSQTDRRGQTNEVGYGGEGLNGHLPRPHDPSSRHQEGRGRGHGAPNTRQNLGGGKKKDPSRFYPGGQEGGPRPTRNPWWAREESAAPHWQPLVSLVVVVVVLVQCVA</sequence>
<dbReference type="FunFam" id="2.60.40.10:FF:000328">
    <property type="entry name" value="CLUMA_CG000981, isoform A"/>
    <property type="match status" value="1"/>
</dbReference>
<feature type="region of interest" description="Disordered" evidence="9">
    <location>
        <begin position="343"/>
        <end position="450"/>
    </location>
</feature>
<dbReference type="Pfam" id="PF13927">
    <property type="entry name" value="Ig_3"/>
    <property type="match status" value="2"/>
</dbReference>
<proteinExistence type="predicted"/>
<evidence type="ECO:0000256" key="5">
    <source>
        <dbReference type="ARBA" id="ARBA00023136"/>
    </source>
</evidence>
<keyword evidence="5" id="KW-0472">Membrane</keyword>
<dbReference type="PANTHER" id="PTHR12231">
    <property type="entry name" value="CTX-RELATED TYPE I TRANSMEMBRANE PROTEIN"/>
    <property type="match status" value="1"/>
</dbReference>
<feature type="domain" description="Ig-like" evidence="10">
    <location>
        <begin position="46"/>
        <end position="145"/>
    </location>
</feature>
<evidence type="ECO:0000313" key="11">
    <source>
        <dbReference type="EMBL" id="KAK8390197.1"/>
    </source>
</evidence>
<dbReference type="AlphaFoldDB" id="A0AAW0TVC7"/>
<protein>
    <recommendedName>
        <fullName evidence="10">Ig-like domain-containing protein</fullName>
    </recommendedName>
</protein>
<dbReference type="InterPro" id="IPR003599">
    <property type="entry name" value="Ig_sub"/>
</dbReference>
<evidence type="ECO:0000256" key="4">
    <source>
        <dbReference type="ARBA" id="ARBA00022737"/>
    </source>
</evidence>
<evidence type="ECO:0000256" key="6">
    <source>
        <dbReference type="ARBA" id="ARBA00023157"/>
    </source>
</evidence>
<evidence type="ECO:0000259" key="10">
    <source>
        <dbReference type="PROSITE" id="PS50835"/>
    </source>
</evidence>
<gene>
    <name evidence="11" type="ORF">O3P69_013045</name>
</gene>
<dbReference type="SUPFAM" id="SSF48726">
    <property type="entry name" value="Immunoglobulin"/>
    <property type="match status" value="3"/>
</dbReference>
<dbReference type="SMART" id="SM00408">
    <property type="entry name" value="IGc2"/>
    <property type="match status" value="3"/>
</dbReference>
<dbReference type="SMART" id="SM00409">
    <property type="entry name" value="IG"/>
    <property type="match status" value="3"/>
</dbReference>
<dbReference type="InterPro" id="IPR013783">
    <property type="entry name" value="Ig-like_fold"/>
</dbReference>
<dbReference type="Proteomes" id="UP001487740">
    <property type="component" value="Unassembled WGS sequence"/>
</dbReference>
<dbReference type="InterPro" id="IPR007110">
    <property type="entry name" value="Ig-like_dom"/>
</dbReference>
<dbReference type="EMBL" id="JARAKH010000026">
    <property type="protein sequence ID" value="KAK8390197.1"/>
    <property type="molecule type" value="Genomic_DNA"/>
</dbReference>
<dbReference type="PROSITE" id="PS50835">
    <property type="entry name" value="IG_LIKE"/>
    <property type="match status" value="3"/>
</dbReference>
<keyword evidence="6" id="KW-1015">Disulfide bond</keyword>
<evidence type="ECO:0000313" key="12">
    <source>
        <dbReference type="Proteomes" id="UP001487740"/>
    </source>
</evidence>
<feature type="compositionally biased region" description="Basic and acidic residues" evidence="9">
    <location>
        <begin position="397"/>
        <end position="410"/>
    </location>
</feature>
<dbReference type="Pfam" id="PF07679">
    <property type="entry name" value="I-set"/>
    <property type="match status" value="1"/>
</dbReference>
<evidence type="ECO:0000256" key="2">
    <source>
        <dbReference type="ARBA" id="ARBA00022475"/>
    </source>
</evidence>
<dbReference type="InterPro" id="IPR051170">
    <property type="entry name" value="Neural/epithelial_adhesion"/>
</dbReference>
<keyword evidence="3" id="KW-0732">Signal</keyword>
<keyword evidence="12" id="KW-1185">Reference proteome</keyword>
<evidence type="ECO:0000256" key="1">
    <source>
        <dbReference type="ARBA" id="ARBA00004236"/>
    </source>
</evidence>
<keyword evidence="2" id="KW-1003">Cell membrane</keyword>
<dbReference type="Gene3D" id="2.60.40.10">
    <property type="entry name" value="Immunoglobulins"/>
    <property type="match status" value="3"/>
</dbReference>
<feature type="compositionally biased region" description="Acidic residues" evidence="9">
    <location>
        <begin position="354"/>
        <end position="367"/>
    </location>
</feature>
<organism evidence="11 12">
    <name type="scientific">Scylla paramamosain</name>
    <name type="common">Mud crab</name>
    <dbReference type="NCBI Taxonomy" id="85552"/>
    <lineage>
        <taxon>Eukaryota</taxon>
        <taxon>Metazoa</taxon>
        <taxon>Ecdysozoa</taxon>
        <taxon>Arthropoda</taxon>
        <taxon>Crustacea</taxon>
        <taxon>Multicrustacea</taxon>
        <taxon>Malacostraca</taxon>
        <taxon>Eumalacostraca</taxon>
        <taxon>Eucarida</taxon>
        <taxon>Decapoda</taxon>
        <taxon>Pleocyemata</taxon>
        <taxon>Brachyura</taxon>
        <taxon>Eubrachyura</taxon>
        <taxon>Portunoidea</taxon>
        <taxon>Portunidae</taxon>
        <taxon>Portuninae</taxon>
        <taxon>Scylla</taxon>
    </lineage>
</organism>
<evidence type="ECO:0000256" key="7">
    <source>
        <dbReference type="ARBA" id="ARBA00023180"/>
    </source>
</evidence>
<dbReference type="InterPro" id="IPR003598">
    <property type="entry name" value="Ig_sub2"/>
</dbReference>
<evidence type="ECO:0000256" key="3">
    <source>
        <dbReference type="ARBA" id="ARBA00022729"/>
    </source>
</evidence>
<keyword evidence="8" id="KW-0393">Immunoglobulin domain</keyword>
<evidence type="ECO:0000256" key="8">
    <source>
        <dbReference type="ARBA" id="ARBA00023319"/>
    </source>
</evidence>
<dbReference type="GO" id="GO:0043005">
    <property type="term" value="C:neuron projection"/>
    <property type="evidence" value="ECO:0007669"/>
    <property type="project" value="TreeGrafter"/>
</dbReference>
<comment type="caution">
    <text evidence="11">The sequence shown here is derived from an EMBL/GenBank/DDBJ whole genome shotgun (WGS) entry which is preliminary data.</text>
</comment>
<keyword evidence="7" id="KW-0325">Glycoprotein</keyword>
<dbReference type="PANTHER" id="PTHR12231:SF255">
    <property type="entry name" value="DPR-INTERACTING PROTEIN ALPHA, ISOFORM A"/>
    <property type="match status" value="1"/>
</dbReference>
<dbReference type="InterPro" id="IPR036179">
    <property type="entry name" value="Ig-like_dom_sf"/>
</dbReference>
<name>A0AAW0TVC7_SCYPA</name>
<accession>A0AAW0TVC7</accession>
<reference evidence="11 12" key="1">
    <citation type="submission" date="2023-03" db="EMBL/GenBank/DDBJ databases">
        <title>High-quality genome of Scylla paramamosain provides insights in environmental adaptation.</title>
        <authorList>
            <person name="Zhang L."/>
        </authorList>
    </citation>
    <scope>NUCLEOTIDE SEQUENCE [LARGE SCALE GENOMIC DNA]</scope>
    <source>
        <strain evidence="11">LZ_2023a</strain>
        <tissue evidence="11">Muscle</tissue>
    </source>
</reference>
<evidence type="ECO:0000256" key="9">
    <source>
        <dbReference type="SAM" id="MobiDB-lite"/>
    </source>
</evidence>
<dbReference type="InterPro" id="IPR013098">
    <property type="entry name" value="Ig_I-set"/>
</dbReference>
<feature type="domain" description="Ig-like" evidence="10">
    <location>
        <begin position="148"/>
        <end position="239"/>
    </location>
</feature>
<comment type="subcellular location">
    <subcellularLocation>
        <location evidence="1">Cell membrane</location>
    </subcellularLocation>
</comment>
<dbReference type="GO" id="GO:0005886">
    <property type="term" value="C:plasma membrane"/>
    <property type="evidence" value="ECO:0007669"/>
    <property type="project" value="UniProtKB-SubCell"/>
</dbReference>